<dbReference type="GO" id="GO:0005634">
    <property type="term" value="C:nucleus"/>
    <property type="evidence" value="ECO:0007669"/>
    <property type="project" value="UniProtKB-SubCell"/>
</dbReference>
<sequence length="1898" mass="215620">MAVRWSSENVVAEHRDLQATAMALDWRGDYTLLAGRRNLALISLEKPSEIVKRVNRTQQKYDVTAAEWNPKQALGHTFVIASGEKAEICQWTEGSLNGMTTLRAHTRTITDLNWHRFDPHLLVTCSIDTFVHIWDTRETRKPIASLSAIAGASQVKWNKLNPHILASGHDCDVRVWDHRKPGQPMQYIAAHLSKIQGLDWSPNHENHLVTSSNDCTVKFFDILNPRKAENFINTLSPVWRARYTPFGEGVVAVVVPQLRRGENSLRLWSVTDMSSPVHTFVGHSDVVLEFEWRQNLSNPGDYQLVTWARDHSLRIWKIDHQLQKLCGHEMDEEVMLTERTDSDYTSDTTPTPGPEANDVDGDGERRDLVLTNSDTHQTEADNSIIDGCDPDRSSNSNKFSMNSTNKSTQETNSGTPQESEIVLAETVPPQASQTLVSVATPSPTHQVTNFTSTLPAANKASTSVVGLSSTLPAGSSLTVGQPMTLQQEFSLLNTSLDNNQVNSVEVVNGVEEAGSREIKICREGREIGGLVKEEENSSGGDSSGLIEEPCHLSGDYVIVKKEEGQLVECGREEEVDSIMRGAERMTQDPEGLVEGDNNFKGSNLVGQASCVKEEKTSLHDTTSGQNCMDLENSSAIVHTVVDFVKELDSEDDEHQFSTCDLNSITARGNKQHEHKEMEEAEKRESLFEFRSVEVMHEGQEVSTSSDGDLKSLTVSYLLELENGKREPLVASSRGYPNNHIIKIKSYTDDLEEAADKDSHRYSMGEEPALRIRFSSESEMTTLEHVVKQSERMSMSTQSLEGWLVDSSDMISLVPTSEAACLKEVDMGKEEAVIHIVECEGGLEANEIPATSTLLTGDDVASTEASTLGEAEEVVSEQVMDTSPLMLSLPLVTAQTTMSAAVMEGSILIKGSKNESLQVSAKLVYLPDCEERNLGPPEEACASLAPQLLEGGVLVLGDNIIMLSNQLYLTHVELVAAEGDTHTQISISLPTDPVENYHEKKVNFVLISLGSEQNLVMASAPCTPQKLVRLLQDDRISVRNAPHSDEPGIFQCDKCDKSYKVRSSLNSHKVTHNSEKMYKCDECDKAFHYSTPLQIHKRIHTDERPYKCDRCSASFRSKANLKYHERLHTGERPITCRECGQGFKDYTSLKRHRQKAHEMSSLKCGECSEVCLSLEHLTTHMWQMHDLLYVEESASKCEKCGETFTDKRTYNNHIMMHERRDKAAQVGLRKLADYTHRCGICNMTCQNKTQMLLHIQIHAAVKRFKCRYCSSAFMYRFLLARHVREQHPDDPEWFCQHCDDIFETCRKMTMHSCRTVRGDYSCPHCPFKTEVRHRLFRHIVKTHPEDKMPYYCEFCKNSFEDPNKLRYHQKREHPEKMLVVSLQRESAKNNSGGVGGGGKDKSDSPSIDMSQVEMTIEGDTLVYFIPEDLRNDEVFREKVKFKCFYCEAKFPIKNSMTRHILREHPGEKAYKCLKCNIFLKSSVESKNHHRRYHRFSETGGRDPHRNERAMMKRAQWLQDQLNSSESRIKNLYKFSCRFCQMMYREKRSLVAHYRKRHPDEEWDYFPDKPIRAVAKTRHKKRILVYYDCSFHDDCNAVFDDLSMLHQHLFNAHDIAEEYSDRYVSKRLVIDHLRRGRLPKNAIDRQARRVQIGKRKLEIRQDSVIPSTDMDTDNEEIVDDPVGVVDALDSKVYMMNSLHESLTPDLSVQESEETSSGLDRKRTRASSSSWCEQKQHSHIDDIGSLHDVKKMLYRCHRCNRSFTSRGEYREHVARARHVDCRTIKYDPLIKKEPVDDGSFSGTDTIDCYESSVDVLRDRYEGDEGKVQQRRTVSSLRGRKRLQHTEVRRENTIKVEMDSQDEDESIAITSLEIEEQEEAFLKILTIHAPETGCSGPGVKVE</sequence>
<evidence type="ECO:0000256" key="4">
    <source>
        <dbReference type="ARBA" id="ARBA00022723"/>
    </source>
</evidence>
<dbReference type="GO" id="GO:0035859">
    <property type="term" value="C:Seh1-associated complex"/>
    <property type="evidence" value="ECO:0007669"/>
    <property type="project" value="TreeGrafter"/>
</dbReference>
<feature type="domain" description="C2H2-type" evidence="14">
    <location>
        <begin position="1533"/>
        <end position="1561"/>
    </location>
</feature>
<dbReference type="Gene3D" id="2.130.10.10">
    <property type="entry name" value="YVTN repeat-like/Quinoprotein amine dehydrogenase"/>
    <property type="match status" value="2"/>
</dbReference>
<dbReference type="OrthoDB" id="311712at2759"/>
<feature type="domain" description="C2H2-type" evidence="14">
    <location>
        <begin position="1349"/>
        <end position="1377"/>
    </location>
</feature>
<dbReference type="PANTHER" id="PTHR46170:SF1">
    <property type="entry name" value="GATOR COMPLEX PROTEIN WDR59"/>
    <property type="match status" value="1"/>
</dbReference>
<dbReference type="GO" id="GO:0005774">
    <property type="term" value="C:vacuolar membrane"/>
    <property type="evidence" value="ECO:0007669"/>
    <property type="project" value="TreeGrafter"/>
</dbReference>
<dbReference type="SUPFAM" id="SSF50978">
    <property type="entry name" value="WD40 repeat-like"/>
    <property type="match status" value="1"/>
</dbReference>
<feature type="domain" description="C2H2-type" evidence="14">
    <location>
        <begin position="1077"/>
        <end position="1104"/>
    </location>
</feature>
<dbReference type="FunFam" id="3.30.160.60:FF:000624">
    <property type="entry name" value="zinc finger protein 697"/>
    <property type="match status" value="1"/>
</dbReference>
<feature type="compositionally biased region" description="Polar residues" evidence="13">
    <location>
        <begin position="393"/>
        <end position="418"/>
    </location>
</feature>
<proteinExistence type="inferred from homology"/>
<evidence type="ECO:0000256" key="1">
    <source>
        <dbReference type="ARBA" id="ARBA00004123"/>
    </source>
</evidence>
<feature type="repeat" description="WD" evidence="12">
    <location>
        <begin position="188"/>
        <end position="230"/>
    </location>
</feature>
<reference evidence="15 16" key="1">
    <citation type="submission" date="2018-04" db="EMBL/GenBank/DDBJ databases">
        <authorList>
            <person name="Zhang X."/>
            <person name="Yuan J."/>
            <person name="Li F."/>
            <person name="Xiang J."/>
        </authorList>
    </citation>
    <scope>NUCLEOTIDE SEQUENCE [LARGE SCALE GENOMIC DNA]</scope>
    <source>
        <tissue evidence="15">Muscle</tissue>
    </source>
</reference>
<dbReference type="PROSITE" id="PS00678">
    <property type="entry name" value="WD_REPEATS_1"/>
    <property type="match status" value="1"/>
</dbReference>
<comment type="subcellular location">
    <subcellularLocation>
        <location evidence="1">Nucleus</location>
    </subcellularLocation>
</comment>
<evidence type="ECO:0000256" key="3">
    <source>
        <dbReference type="ARBA" id="ARBA00022574"/>
    </source>
</evidence>
<dbReference type="GO" id="GO:0008270">
    <property type="term" value="F:zinc ion binding"/>
    <property type="evidence" value="ECO:0007669"/>
    <property type="project" value="UniProtKB-KW"/>
</dbReference>
<dbReference type="EMBL" id="QCYY01002647">
    <property type="protein sequence ID" value="ROT68666.1"/>
    <property type="molecule type" value="Genomic_DNA"/>
</dbReference>
<feature type="non-terminal residue" evidence="15">
    <location>
        <position position="1898"/>
    </location>
</feature>
<feature type="repeat" description="WD" evidence="12">
    <location>
        <begin position="102"/>
        <end position="144"/>
    </location>
</feature>
<dbReference type="GO" id="GO:0035591">
    <property type="term" value="F:signaling adaptor activity"/>
    <property type="evidence" value="ECO:0007669"/>
    <property type="project" value="TreeGrafter"/>
</dbReference>
<dbReference type="InterPro" id="IPR036236">
    <property type="entry name" value="Znf_C2H2_sf"/>
</dbReference>
<comment type="caution">
    <text evidence="15">The sequence shown here is derived from an EMBL/GenBank/DDBJ whole genome shotgun (WGS) entry which is preliminary data.</text>
</comment>
<dbReference type="InterPro" id="IPR019775">
    <property type="entry name" value="WD40_repeat_CS"/>
</dbReference>
<feature type="region of interest" description="Disordered" evidence="13">
    <location>
        <begin position="1383"/>
        <end position="1406"/>
    </location>
</feature>
<keyword evidence="6 11" id="KW-0863">Zinc-finger</keyword>
<reference evidence="15 16" key="2">
    <citation type="submission" date="2019-01" db="EMBL/GenBank/DDBJ databases">
        <title>The decoding of complex shrimp genome reveals the adaptation for benthos swimmer, frequently molting mechanism and breeding impact on genome.</title>
        <authorList>
            <person name="Sun Y."/>
            <person name="Gao Y."/>
            <person name="Yu Y."/>
        </authorList>
    </citation>
    <scope>NUCLEOTIDE SEQUENCE [LARGE SCALE GENOMIC DNA]</scope>
    <source>
        <tissue evidence="15">Muscle</tissue>
    </source>
</reference>
<feature type="compositionally biased region" description="Polar residues" evidence="13">
    <location>
        <begin position="1702"/>
        <end position="1715"/>
    </location>
</feature>
<dbReference type="PROSITE" id="PS50157">
    <property type="entry name" value="ZINC_FINGER_C2H2_2"/>
    <property type="match status" value="10"/>
</dbReference>
<dbReference type="PROSITE" id="PS00028">
    <property type="entry name" value="ZINC_FINGER_C2H2_1"/>
    <property type="match status" value="12"/>
</dbReference>
<evidence type="ECO:0000256" key="10">
    <source>
        <dbReference type="ARBA" id="ARBA00023242"/>
    </source>
</evidence>
<feature type="domain" description="C2H2-type" evidence="14">
    <location>
        <begin position="1194"/>
        <end position="1221"/>
    </location>
</feature>
<dbReference type="SUPFAM" id="SSF57667">
    <property type="entry name" value="beta-beta-alpha zinc fingers"/>
    <property type="match status" value="5"/>
</dbReference>
<dbReference type="PROSITE" id="PS50082">
    <property type="entry name" value="WD_REPEATS_2"/>
    <property type="match status" value="2"/>
</dbReference>
<keyword evidence="5" id="KW-0677">Repeat</keyword>
<dbReference type="Pfam" id="PF00096">
    <property type="entry name" value="zf-C2H2"/>
    <property type="match status" value="5"/>
</dbReference>
<dbReference type="SMART" id="SM00320">
    <property type="entry name" value="WD40"/>
    <property type="match status" value="4"/>
</dbReference>
<keyword evidence="9" id="KW-0804">Transcription</keyword>
<dbReference type="GO" id="GO:0034198">
    <property type="term" value="P:cellular response to amino acid starvation"/>
    <property type="evidence" value="ECO:0007669"/>
    <property type="project" value="TreeGrafter"/>
</dbReference>
<dbReference type="Proteomes" id="UP000283509">
    <property type="component" value="Unassembled WGS sequence"/>
</dbReference>
<evidence type="ECO:0000256" key="5">
    <source>
        <dbReference type="ARBA" id="ARBA00022737"/>
    </source>
</evidence>
<feature type="region of interest" description="Disordered" evidence="13">
    <location>
        <begin position="337"/>
        <end position="420"/>
    </location>
</feature>
<keyword evidence="7" id="KW-0862">Zinc</keyword>
<evidence type="ECO:0000256" key="7">
    <source>
        <dbReference type="ARBA" id="ARBA00022833"/>
    </source>
</evidence>
<organism evidence="15 16">
    <name type="scientific">Penaeus vannamei</name>
    <name type="common">Whiteleg shrimp</name>
    <name type="synonym">Litopenaeus vannamei</name>
    <dbReference type="NCBI Taxonomy" id="6689"/>
    <lineage>
        <taxon>Eukaryota</taxon>
        <taxon>Metazoa</taxon>
        <taxon>Ecdysozoa</taxon>
        <taxon>Arthropoda</taxon>
        <taxon>Crustacea</taxon>
        <taxon>Multicrustacea</taxon>
        <taxon>Malacostraca</taxon>
        <taxon>Eumalacostraca</taxon>
        <taxon>Eucarida</taxon>
        <taxon>Decapoda</taxon>
        <taxon>Dendrobranchiata</taxon>
        <taxon>Penaeoidea</taxon>
        <taxon>Penaeidae</taxon>
        <taxon>Penaeus</taxon>
    </lineage>
</organism>
<keyword evidence="3 12" id="KW-0853">WD repeat</keyword>
<accession>A0A3R7PEP2</accession>
<dbReference type="Pfam" id="PF00400">
    <property type="entry name" value="WD40"/>
    <property type="match status" value="2"/>
</dbReference>
<dbReference type="SMART" id="SM00355">
    <property type="entry name" value="ZnF_C2H2"/>
    <property type="match status" value="15"/>
</dbReference>
<evidence type="ECO:0000256" key="13">
    <source>
        <dbReference type="SAM" id="MobiDB-lite"/>
    </source>
</evidence>
<dbReference type="CDD" id="cd15489">
    <property type="entry name" value="PHD_SF"/>
    <property type="match status" value="1"/>
</dbReference>
<dbReference type="InterPro" id="IPR049567">
    <property type="entry name" value="WDR59-like"/>
</dbReference>
<dbReference type="Gene3D" id="3.30.160.60">
    <property type="entry name" value="Classic Zinc Finger"/>
    <property type="match status" value="8"/>
</dbReference>
<keyword evidence="16" id="KW-1185">Reference proteome</keyword>
<evidence type="ECO:0000259" key="14">
    <source>
        <dbReference type="PROSITE" id="PS50157"/>
    </source>
</evidence>
<dbReference type="STRING" id="6689.A0A3R7PEP2"/>
<evidence type="ECO:0000256" key="11">
    <source>
        <dbReference type="PROSITE-ProRule" id="PRU00042"/>
    </source>
</evidence>
<evidence type="ECO:0000256" key="8">
    <source>
        <dbReference type="ARBA" id="ARBA00023015"/>
    </source>
</evidence>
<feature type="region of interest" description="Disordered" evidence="13">
    <location>
        <begin position="1702"/>
        <end position="1731"/>
    </location>
</feature>
<feature type="domain" description="C2H2-type" evidence="14">
    <location>
        <begin position="1263"/>
        <end position="1291"/>
    </location>
</feature>
<dbReference type="FunFam" id="3.30.160.60:FF:000017">
    <property type="entry name" value="zinc finger protein 62 homolog"/>
    <property type="match status" value="1"/>
</dbReference>
<keyword evidence="4" id="KW-0479">Metal-binding</keyword>
<evidence type="ECO:0000256" key="2">
    <source>
        <dbReference type="ARBA" id="ARBA00006991"/>
    </source>
</evidence>
<protein>
    <submittedName>
        <fullName evidence="15">Putative WD repeat-containing protein 59</fullName>
    </submittedName>
</protein>
<dbReference type="InterPro" id="IPR015943">
    <property type="entry name" value="WD40/YVTN_repeat-like_dom_sf"/>
</dbReference>
<feature type="domain" description="C2H2-type" evidence="14">
    <location>
        <begin position="1105"/>
        <end position="1132"/>
    </location>
</feature>
<comment type="similarity">
    <text evidence="2">Belongs to the krueppel C2H2-type zinc-finger protein family.</text>
</comment>
<name>A0A3R7PEP2_PENVA</name>
<feature type="domain" description="C2H2-type" evidence="14">
    <location>
        <begin position="1049"/>
        <end position="1076"/>
    </location>
</feature>
<feature type="domain" description="C2H2-type" evidence="14">
    <location>
        <begin position="1440"/>
        <end position="1468"/>
    </location>
</feature>
<dbReference type="InterPro" id="IPR001680">
    <property type="entry name" value="WD40_rpt"/>
</dbReference>
<evidence type="ECO:0000256" key="9">
    <source>
        <dbReference type="ARBA" id="ARBA00023163"/>
    </source>
</evidence>
<feature type="domain" description="C2H2-type" evidence="14">
    <location>
        <begin position="1751"/>
        <end position="1780"/>
    </location>
</feature>
<gene>
    <name evidence="15" type="ORF">C7M84_013171</name>
</gene>
<dbReference type="InterPro" id="IPR036322">
    <property type="entry name" value="WD40_repeat_dom_sf"/>
</dbReference>
<dbReference type="GO" id="GO:1904263">
    <property type="term" value="P:positive regulation of TORC1 signaling"/>
    <property type="evidence" value="ECO:0007669"/>
    <property type="project" value="TreeGrafter"/>
</dbReference>
<keyword evidence="8" id="KW-0805">Transcription regulation</keyword>
<evidence type="ECO:0000313" key="16">
    <source>
        <dbReference type="Proteomes" id="UP000283509"/>
    </source>
</evidence>
<dbReference type="InterPro" id="IPR013087">
    <property type="entry name" value="Znf_C2H2_type"/>
</dbReference>
<dbReference type="PANTHER" id="PTHR46170">
    <property type="entry name" value="GATOR COMPLEX PROTEIN WDR59"/>
    <property type="match status" value="1"/>
</dbReference>
<evidence type="ECO:0000256" key="6">
    <source>
        <dbReference type="ARBA" id="ARBA00022771"/>
    </source>
</evidence>
<keyword evidence="10" id="KW-0539">Nucleus</keyword>
<evidence type="ECO:0000256" key="12">
    <source>
        <dbReference type="PROSITE-ProRule" id="PRU00221"/>
    </source>
</evidence>
<evidence type="ECO:0000313" key="15">
    <source>
        <dbReference type="EMBL" id="ROT68666.1"/>
    </source>
</evidence>
<feature type="domain" description="C2H2-type" evidence="14">
    <location>
        <begin position="1133"/>
        <end position="1156"/>
    </location>
</feature>